<proteinExistence type="predicted"/>
<dbReference type="PANTHER" id="PTHR23010">
    <property type="entry name" value="MIDNOLIN"/>
    <property type="match status" value="1"/>
</dbReference>
<protein>
    <submittedName>
        <fullName evidence="5">Midnolin,Midnolin-A</fullName>
    </submittedName>
</protein>
<dbReference type="Pfam" id="PF00240">
    <property type="entry name" value="ubiquitin"/>
    <property type="match status" value="1"/>
</dbReference>
<dbReference type="SUPFAM" id="SSF54236">
    <property type="entry name" value="Ubiquitin-like"/>
    <property type="match status" value="1"/>
</dbReference>
<dbReference type="InterPro" id="IPR029071">
    <property type="entry name" value="Ubiquitin-like_domsf"/>
</dbReference>
<reference evidence="5" key="1">
    <citation type="submission" date="2021-03" db="EMBL/GenBank/DDBJ databases">
        <authorList>
            <person name="Bekaert M."/>
        </authorList>
    </citation>
    <scope>NUCLEOTIDE SEQUENCE</scope>
</reference>
<dbReference type="CDD" id="cd01804">
    <property type="entry name" value="Ubl_midnolin"/>
    <property type="match status" value="1"/>
</dbReference>
<name>A0A8S3RTZ2_MYTED</name>
<evidence type="ECO:0000256" key="2">
    <source>
        <dbReference type="ARBA" id="ARBA00023242"/>
    </source>
</evidence>
<dbReference type="GO" id="GO:0005634">
    <property type="term" value="C:nucleus"/>
    <property type="evidence" value="ECO:0007669"/>
    <property type="project" value="UniProtKB-SubCell"/>
</dbReference>
<dbReference type="Proteomes" id="UP000683360">
    <property type="component" value="Unassembled WGS sequence"/>
</dbReference>
<keyword evidence="6" id="KW-1185">Reference proteome</keyword>
<feature type="region of interest" description="Disordered" evidence="3">
    <location>
        <begin position="239"/>
        <end position="274"/>
    </location>
</feature>
<feature type="region of interest" description="Disordered" evidence="3">
    <location>
        <begin position="153"/>
        <end position="187"/>
    </location>
</feature>
<accession>A0A8S3RTZ2</accession>
<comment type="subcellular location">
    <subcellularLocation>
        <location evidence="1">Nucleus</location>
    </subcellularLocation>
</comment>
<evidence type="ECO:0000313" key="6">
    <source>
        <dbReference type="Proteomes" id="UP000683360"/>
    </source>
</evidence>
<feature type="compositionally biased region" description="Polar residues" evidence="3">
    <location>
        <begin position="176"/>
        <end position="187"/>
    </location>
</feature>
<organism evidence="5 6">
    <name type="scientific">Mytilus edulis</name>
    <name type="common">Blue mussel</name>
    <dbReference type="NCBI Taxonomy" id="6550"/>
    <lineage>
        <taxon>Eukaryota</taxon>
        <taxon>Metazoa</taxon>
        <taxon>Spiralia</taxon>
        <taxon>Lophotrochozoa</taxon>
        <taxon>Mollusca</taxon>
        <taxon>Bivalvia</taxon>
        <taxon>Autobranchia</taxon>
        <taxon>Pteriomorphia</taxon>
        <taxon>Mytilida</taxon>
        <taxon>Mytiloidea</taxon>
        <taxon>Mytilidae</taxon>
        <taxon>Mytilinae</taxon>
        <taxon>Mytilus</taxon>
    </lineage>
</organism>
<dbReference type="OrthoDB" id="1916003at2759"/>
<feature type="compositionally biased region" description="Polar residues" evidence="3">
    <location>
        <begin position="263"/>
        <end position="274"/>
    </location>
</feature>
<gene>
    <name evidence="5" type="ORF">MEDL_25968</name>
</gene>
<dbReference type="EMBL" id="CAJPWZ010001283">
    <property type="protein sequence ID" value="CAG2211970.1"/>
    <property type="molecule type" value="Genomic_DNA"/>
</dbReference>
<dbReference type="PROSITE" id="PS50053">
    <property type="entry name" value="UBIQUITIN_2"/>
    <property type="match status" value="1"/>
</dbReference>
<keyword evidence="2" id="KW-0539">Nucleus</keyword>
<dbReference type="InterPro" id="IPR039336">
    <property type="entry name" value="Midnolin"/>
</dbReference>
<comment type="caution">
    <text evidence="5">The sequence shown here is derived from an EMBL/GenBank/DDBJ whole genome shotgun (WGS) entry which is preliminary data.</text>
</comment>
<dbReference type="InterPro" id="IPR000626">
    <property type="entry name" value="Ubiquitin-like_dom"/>
</dbReference>
<sequence length="343" mass="38840">MENKESVTCCHAQNNNDFSRANHTRIFICPTTGGKLELKVSGNETVQGLKYFISRKLRIQHERIKLLHKNRLLNHGTLRENNITDNSKITLIPHLESGLTFQKDDSNVLKALESLTDSQVNDFLSGKAPLVLGMRVADHIVFIQLQLSTYQSRRHHRPAPVKVPSNPPVKDHQEVPSPTTTTPDHNSFTNYRQYEHCVKNTDLPSNHPASLPSSQHNSGAVIHRMQHLGQGIYSGTFSGVLDPSVQEKDGQPRRAGSLRDQLNKTTSKTQDTVQQNDVVKDDPVLREKVEQLQRMMGDRKKRRQNRRQTIAPYIIESTHQENKESICETADILTTKESETLAV</sequence>
<evidence type="ECO:0000313" key="5">
    <source>
        <dbReference type="EMBL" id="CAG2211970.1"/>
    </source>
</evidence>
<evidence type="ECO:0000256" key="3">
    <source>
        <dbReference type="SAM" id="MobiDB-lite"/>
    </source>
</evidence>
<dbReference type="PANTHER" id="PTHR23010:SF1">
    <property type="entry name" value="MIDNOLIN"/>
    <property type="match status" value="1"/>
</dbReference>
<dbReference type="SMART" id="SM00213">
    <property type="entry name" value="UBQ"/>
    <property type="match status" value="1"/>
</dbReference>
<evidence type="ECO:0000256" key="1">
    <source>
        <dbReference type="ARBA" id="ARBA00004123"/>
    </source>
</evidence>
<dbReference type="Gene3D" id="3.10.20.90">
    <property type="entry name" value="Phosphatidylinositol 3-kinase Catalytic Subunit, Chain A, domain 1"/>
    <property type="match status" value="1"/>
</dbReference>
<feature type="domain" description="Ubiquitin-like" evidence="4">
    <location>
        <begin position="24"/>
        <end position="98"/>
    </location>
</feature>
<dbReference type="AlphaFoldDB" id="A0A8S3RTZ2"/>
<evidence type="ECO:0000259" key="4">
    <source>
        <dbReference type="PROSITE" id="PS50053"/>
    </source>
</evidence>